<dbReference type="RefSeq" id="WP_367958243.1">
    <property type="nucleotide sequence ID" value="NZ_JBAKFK010000001.1"/>
</dbReference>
<dbReference type="Proteomes" id="UP001556709">
    <property type="component" value="Unassembled WGS sequence"/>
</dbReference>
<comment type="caution">
    <text evidence="1">The sequence shown here is derived from an EMBL/GenBank/DDBJ whole genome shotgun (WGS) entry which is preliminary data.</text>
</comment>
<keyword evidence="2" id="KW-1185">Reference proteome</keyword>
<evidence type="ECO:0000313" key="2">
    <source>
        <dbReference type="Proteomes" id="UP001556709"/>
    </source>
</evidence>
<organism evidence="1 2">
    <name type="scientific">Spiribacter pallidus</name>
    <dbReference type="NCBI Taxonomy" id="1987936"/>
    <lineage>
        <taxon>Bacteria</taxon>
        <taxon>Pseudomonadati</taxon>
        <taxon>Pseudomonadota</taxon>
        <taxon>Gammaproteobacteria</taxon>
        <taxon>Chromatiales</taxon>
        <taxon>Ectothiorhodospiraceae</taxon>
        <taxon>Spiribacter</taxon>
    </lineage>
</organism>
<name>A0ABV3T9F3_9GAMM</name>
<reference evidence="1 2" key="1">
    <citation type="submission" date="2024-02" db="EMBL/GenBank/DDBJ databases">
        <title>New especies of Spiribacter isolated from saline water.</title>
        <authorList>
            <person name="Leon M.J."/>
            <person name="De La Haba R."/>
            <person name="Sanchez-Porro C."/>
            <person name="Ventosa A."/>
        </authorList>
    </citation>
    <scope>NUCLEOTIDE SEQUENCE [LARGE SCALE GENOMIC DNA]</scope>
    <source>
        <strain evidence="2">ag22IC6-390</strain>
    </source>
</reference>
<dbReference type="EMBL" id="JBAKFM010000001">
    <property type="protein sequence ID" value="MEX0468254.1"/>
    <property type="molecule type" value="Genomic_DNA"/>
</dbReference>
<evidence type="ECO:0000313" key="1">
    <source>
        <dbReference type="EMBL" id="MEX0468254.1"/>
    </source>
</evidence>
<sequence>MAEQGTTPREQLVLRHRADSDGDWLVEVGKNNPRRWQSVVEDITLTLTSVRAFVERSFVSGDPIAGADTSVDADFGDALTLSGVSQQADDGTQVYGIDISEDDAEYLIAQRVDSNIGIDLIGRTPEAFQEDSPKSPYISEVFVSTDGWYYGDAESVQLLFDVPEADLRQLYDVFGDGKTERLELQISLKR</sequence>
<proteinExistence type="predicted"/>
<protein>
    <submittedName>
        <fullName evidence="1">Uncharacterized protein</fullName>
    </submittedName>
</protein>
<accession>A0ABV3T9F3</accession>
<gene>
    <name evidence="1" type="ORF">V6X73_00690</name>
</gene>